<dbReference type="EMBL" id="CP029295">
    <property type="protein sequence ID" value="AXE61019.1"/>
    <property type="molecule type" value="Genomic_DNA"/>
</dbReference>
<dbReference type="InterPro" id="IPR030390">
    <property type="entry name" value="MeTrfase_TrmA_AS"/>
</dbReference>
<dbReference type="PANTHER" id="PTHR11061:SF30">
    <property type="entry name" value="TRNA (URACIL(54)-C(5))-METHYLTRANSFERASE"/>
    <property type="match status" value="1"/>
</dbReference>
<evidence type="ECO:0000256" key="3">
    <source>
        <dbReference type="ARBA" id="ARBA00022691"/>
    </source>
</evidence>
<dbReference type="Pfam" id="PF01938">
    <property type="entry name" value="TRAM"/>
    <property type="match status" value="1"/>
</dbReference>
<keyword evidence="2 4" id="KW-0808">Transferase</keyword>
<dbReference type="InterPro" id="IPR029063">
    <property type="entry name" value="SAM-dependent_MTases_sf"/>
</dbReference>
<feature type="domain" description="TRAM" evidence="6">
    <location>
        <begin position="2"/>
        <end position="60"/>
    </location>
</feature>
<dbReference type="InterPro" id="IPR002792">
    <property type="entry name" value="TRAM_dom"/>
</dbReference>
<dbReference type="KEGG" id="mpho:DA803_02910"/>
<dbReference type="NCBIfam" id="TIGR00479">
    <property type="entry name" value="rumA"/>
    <property type="match status" value="1"/>
</dbReference>
<dbReference type="Gene3D" id="2.40.50.1070">
    <property type="match status" value="1"/>
</dbReference>
<evidence type="ECO:0000256" key="5">
    <source>
        <dbReference type="PROSITE-ProRule" id="PRU10015"/>
    </source>
</evidence>
<gene>
    <name evidence="7" type="ORF">DA803_02910</name>
</gene>
<dbReference type="Gene3D" id="3.40.50.150">
    <property type="entry name" value="Vaccinia Virus protein VP39"/>
    <property type="match status" value="1"/>
</dbReference>
<comment type="similarity">
    <text evidence="4">Belongs to the class I-like SAM-binding methyltransferase superfamily. RNA M5U methyltransferase family.</text>
</comment>
<dbReference type="SUPFAM" id="SSF50249">
    <property type="entry name" value="Nucleic acid-binding proteins"/>
    <property type="match status" value="1"/>
</dbReference>
<evidence type="ECO:0000256" key="1">
    <source>
        <dbReference type="ARBA" id="ARBA00022603"/>
    </source>
</evidence>
<dbReference type="SUPFAM" id="SSF53335">
    <property type="entry name" value="S-adenosyl-L-methionine-dependent methyltransferases"/>
    <property type="match status" value="1"/>
</dbReference>
<dbReference type="PROSITE" id="PS51687">
    <property type="entry name" value="SAM_MT_RNA_M5U"/>
    <property type="match status" value="1"/>
</dbReference>
<proteinExistence type="inferred from homology"/>
<evidence type="ECO:0000256" key="2">
    <source>
        <dbReference type="ARBA" id="ARBA00022679"/>
    </source>
</evidence>
<dbReference type="PANTHER" id="PTHR11061">
    <property type="entry name" value="RNA M5U METHYLTRANSFERASE"/>
    <property type="match status" value="1"/>
</dbReference>
<dbReference type="OrthoDB" id="9804590at2"/>
<dbReference type="InterPro" id="IPR012340">
    <property type="entry name" value="NA-bd_OB-fold"/>
</dbReference>
<dbReference type="Pfam" id="PF05958">
    <property type="entry name" value="tRNA_U5-meth_tr"/>
    <property type="match status" value="1"/>
</dbReference>
<dbReference type="RefSeq" id="WP_114191113.1">
    <property type="nucleotide sequence ID" value="NZ_CP029295.1"/>
</dbReference>
<dbReference type="PROSITE" id="PS01230">
    <property type="entry name" value="TRMA_1"/>
    <property type="match status" value="1"/>
</dbReference>
<reference evidence="7 8" key="1">
    <citation type="submission" date="2018-05" db="EMBL/GenBank/DDBJ databases">
        <title>Annotation of the Mycoplasma phocidae genome.</title>
        <authorList>
            <person name="Brown D.R."/>
            <person name="Kutish G.F."/>
            <person name="Frasca S.Jr."/>
        </authorList>
    </citation>
    <scope>NUCLEOTIDE SEQUENCE [LARGE SCALE GENOMIC DNA]</scope>
    <source>
        <strain evidence="7 8">105</strain>
    </source>
</reference>
<feature type="active site" evidence="5">
    <location>
        <position position="397"/>
    </location>
</feature>
<keyword evidence="3 4" id="KW-0949">S-adenosyl-L-methionine</keyword>
<evidence type="ECO:0000313" key="7">
    <source>
        <dbReference type="EMBL" id="AXE61019.1"/>
    </source>
</evidence>
<dbReference type="AlphaFoldDB" id="A0A2Z5IQJ5"/>
<dbReference type="PROSITE" id="PS50926">
    <property type="entry name" value="TRAM"/>
    <property type="match status" value="1"/>
</dbReference>
<dbReference type="Proteomes" id="UP000252477">
    <property type="component" value="Chromosome"/>
</dbReference>
<dbReference type="Gene3D" id="2.40.50.140">
    <property type="entry name" value="Nucleic acid-binding proteins"/>
    <property type="match status" value="1"/>
</dbReference>
<keyword evidence="8" id="KW-1185">Reference proteome</keyword>
<evidence type="ECO:0000313" key="8">
    <source>
        <dbReference type="Proteomes" id="UP000252477"/>
    </source>
</evidence>
<feature type="binding site" evidence="4">
    <location>
        <position position="304"/>
    </location>
    <ligand>
        <name>S-adenosyl-L-methionine</name>
        <dbReference type="ChEBI" id="CHEBI:59789"/>
    </ligand>
</feature>
<dbReference type="InterPro" id="IPR010280">
    <property type="entry name" value="U5_MeTrfase_fam"/>
</dbReference>
<feature type="binding site" evidence="4">
    <location>
        <position position="325"/>
    </location>
    <ligand>
        <name>S-adenosyl-L-methionine</name>
        <dbReference type="ChEBI" id="CHEBI:59789"/>
    </ligand>
</feature>
<protein>
    <submittedName>
        <fullName evidence="7">23S rRNA (Uracil(1939)-C(5))-methyltransferase RlmD</fullName>
    </submittedName>
</protein>
<name>A0A2Z5IQJ5_9BACT</name>
<feature type="active site" description="Nucleophile" evidence="4">
    <location>
        <position position="397"/>
    </location>
</feature>
<sequence length="442" mass="51263">MKFNLGQTLIVKAQKLTYEGYGEYRINNFPIFIENLLPNEEAKIILKQINSKYAFAEVLERYSDSPIRNVNIYNENLLNSGSAMLMHLKYDEQIKFKQNIVNTLFLRELNYLDVLDIIPSPKIWNYRNKISLQIGQTNDKEFRHGFYKKRSHDLVDQSSYDLADENLNKMILDSIQAIKTTLKNNNWIKRSKVFEITFKYSSFLGESQIVLHSLNEGEISDEFIKLIQSKWMKISIISNVYNKNYKFIKTKILANNLAIDFKMNDLVFSVNSDAFYQINEWQTQKIYSDIFSLISNDEIVLDAFSGVSSIGIFISKKAKKVISVEINKASTESAKINLKINEVKNLDIVNQDVKNFLLESKNIFNTVVVDPPRSGLDKEVINSFINSNISKIVYLSCNPRTLVRDIKNFTAAGYHIKYVRPYDMFPQTPHIETLVLLEKNII</sequence>
<dbReference type="GO" id="GO:0070041">
    <property type="term" value="F:rRNA (uridine-C5-)-methyltransferase activity"/>
    <property type="evidence" value="ECO:0007669"/>
    <property type="project" value="TreeGrafter"/>
</dbReference>
<accession>A0A2Z5IQJ5</accession>
<dbReference type="GO" id="GO:0070475">
    <property type="term" value="P:rRNA base methylation"/>
    <property type="evidence" value="ECO:0007669"/>
    <property type="project" value="TreeGrafter"/>
</dbReference>
<keyword evidence="1 4" id="KW-0489">Methyltransferase</keyword>
<evidence type="ECO:0000259" key="6">
    <source>
        <dbReference type="PROSITE" id="PS50926"/>
    </source>
</evidence>
<feature type="binding site" evidence="4">
    <location>
        <position position="370"/>
    </location>
    <ligand>
        <name>S-adenosyl-L-methionine</name>
        <dbReference type="ChEBI" id="CHEBI:59789"/>
    </ligand>
</feature>
<organism evidence="7 8">
    <name type="scientific">[Mycoplasma] phocae</name>
    <dbReference type="NCBI Taxonomy" id="142651"/>
    <lineage>
        <taxon>Bacteria</taxon>
        <taxon>Bacillati</taxon>
        <taxon>Mycoplasmatota</taxon>
        <taxon>Mycoplasmoidales</taxon>
        <taxon>Metamycoplasmataceae</taxon>
        <taxon>Metamycoplasma</taxon>
    </lineage>
</organism>
<evidence type="ECO:0000256" key="4">
    <source>
        <dbReference type="PROSITE-ProRule" id="PRU01024"/>
    </source>
</evidence>
<dbReference type="CDD" id="cd02440">
    <property type="entry name" value="AdoMet_MTases"/>
    <property type="match status" value="1"/>
</dbReference>
<feature type="binding site" evidence="4">
    <location>
        <position position="277"/>
    </location>
    <ligand>
        <name>S-adenosyl-L-methionine</name>
        <dbReference type="ChEBI" id="CHEBI:59789"/>
    </ligand>
</feature>